<dbReference type="SUPFAM" id="SSF52343">
    <property type="entry name" value="Ferredoxin reductase-like, C-terminal NADP-linked domain"/>
    <property type="match status" value="1"/>
</dbReference>
<feature type="domain" description="FAD-binding FR-type" evidence="1">
    <location>
        <begin position="7"/>
        <end position="109"/>
    </location>
</feature>
<gene>
    <name evidence="2" type="ORF">S01H4_13419</name>
</gene>
<proteinExistence type="predicted"/>
<dbReference type="InterPro" id="IPR017927">
    <property type="entry name" value="FAD-bd_FR_type"/>
</dbReference>
<dbReference type="PROSITE" id="PS51384">
    <property type="entry name" value="FAD_FR"/>
    <property type="match status" value="1"/>
</dbReference>
<dbReference type="Gene3D" id="3.40.50.80">
    <property type="entry name" value="Nucleotide-binding domain of ferredoxin-NADP reductase (FNR) module"/>
    <property type="match status" value="1"/>
</dbReference>
<dbReference type="Pfam" id="PF00175">
    <property type="entry name" value="NAD_binding_1"/>
    <property type="match status" value="1"/>
</dbReference>
<dbReference type="Gene3D" id="2.40.30.10">
    <property type="entry name" value="Translation factors"/>
    <property type="match status" value="1"/>
</dbReference>
<organism evidence="2">
    <name type="scientific">marine sediment metagenome</name>
    <dbReference type="NCBI Taxonomy" id="412755"/>
    <lineage>
        <taxon>unclassified sequences</taxon>
        <taxon>metagenomes</taxon>
        <taxon>ecological metagenomes</taxon>
    </lineage>
</organism>
<dbReference type="PANTHER" id="PTHR43513">
    <property type="entry name" value="DIHYDROOROTATE DEHYDROGENASE B (NAD(+)), ELECTRON TRANSFER SUBUNIT"/>
    <property type="match status" value="1"/>
</dbReference>
<dbReference type="GO" id="GO:0006221">
    <property type="term" value="P:pyrimidine nucleotide biosynthetic process"/>
    <property type="evidence" value="ECO:0007669"/>
    <property type="project" value="InterPro"/>
</dbReference>
<dbReference type="InterPro" id="IPR019480">
    <property type="entry name" value="Dihydroorotate_DH_Fe-S-bd"/>
</dbReference>
<dbReference type="GO" id="GO:0051537">
    <property type="term" value="F:2 iron, 2 sulfur cluster binding"/>
    <property type="evidence" value="ECO:0007669"/>
    <property type="project" value="InterPro"/>
</dbReference>
<name>X0ZA04_9ZZZZ</name>
<dbReference type="Pfam" id="PF00970">
    <property type="entry name" value="FAD_binding_6"/>
    <property type="match status" value="1"/>
</dbReference>
<dbReference type="GO" id="GO:0016491">
    <property type="term" value="F:oxidoreductase activity"/>
    <property type="evidence" value="ECO:0007669"/>
    <property type="project" value="InterPro"/>
</dbReference>
<evidence type="ECO:0000313" key="2">
    <source>
        <dbReference type="EMBL" id="GAG55127.1"/>
    </source>
</evidence>
<dbReference type="InterPro" id="IPR039261">
    <property type="entry name" value="FNR_nucleotide-bd"/>
</dbReference>
<dbReference type="PIRSF" id="PIRSF006816">
    <property type="entry name" value="Cyc3_hyd_g"/>
    <property type="match status" value="1"/>
</dbReference>
<dbReference type="InterPro" id="IPR050353">
    <property type="entry name" value="PyrK_electron_transfer"/>
</dbReference>
<dbReference type="InterPro" id="IPR012165">
    <property type="entry name" value="Cyt_c3_hydrogenase_gsu"/>
</dbReference>
<accession>X0ZA04</accession>
<dbReference type="InterPro" id="IPR001433">
    <property type="entry name" value="OxRdtase_FAD/NAD-bd"/>
</dbReference>
<dbReference type="AlphaFoldDB" id="X0ZA04"/>
<dbReference type="GO" id="GO:0050660">
    <property type="term" value="F:flavin adenine dinucleotide binding"/>
    <property type="evidence" value="ECO:0007669"/>
    <property type="project" value="InterPro"/>
</dbReference>
<sequence>MQLESLYIPVLTTIKSIVRENEVNDIKTFEFVFNNEEDYKKFDYVAGQFAELSVFGVGECPIGIASSPTEIGSIKFTVKKAGEVTTALHNLEVGDIVGIRGPLGNGWPVEEMKGKNIVIIGGGFAFSTLRSLTIFASHEDNRKNYGDITVIYGNRESGEVLYGDILKEWEKRDDINVVLTIDREQEGWTRKVGFVAPIVKEVSPSPENAVAIVCGPPIMIKTTIDVLKELKFSDEQILLSLEMRMKCGIGKCGRCNVGNKFVCLDGPVFSQAELNKLPKEY</sequence>
<dbReference type="PANTHER" id="PTHR43513:SF1">
    <property type="entry name" value="ANAEROBIC SULFITE REDUCTASE SUBUNIT B"/>
    <property type="match status" value="1"/>
</dbReference>
<dbReference type="InterPro" id="IPR008333">
    <property type="entry name" value="Cbr1-like_FAD-bd_dom"/>
</dbReference>
<dbReference type="SUPFAM" id="SSF63380">
    <property type="entry name" value="Riboflavin synthase domain-like"/>
    <property type="match status" value="1"/>
</dbReference>
<dbReference type="EMBL" id="BART01005915">
    <property type="protein sequence ID" value="GAG55127.1"/>
    <property type="molecule type" value="Genomic_DNA"/>
</dbReference>
<reference evidence="2" key="1">
    <citation type="journal article" date="2014" name="Front. Microbiol.">
        <title>High frequency of phylogenetically diverse reductive dehalogenase-homologous genes in deep subseafloor sedimentary metagenomes.</title>
        <authorList>
            <person name="Kawai M."/>
            <person name="Futagami T."/>
            <person name="Toyoda A."/>
            <person name="Takaki Y."/>
            <person name="Nishi S."/>
            <person name="Hori S."/>
            <person name="Arai W."/>
            <person name="Tsubouchi T."/>
            <person name="Morono Y."/>
            <person name="Uchiyama I."/>
            <person name="Ito T."/>
            <person name="Fujiyama A."/>
            <person name="Inagaki F."/>
            <person name="Takami H."/>
        </authorList>
    </citation>
    <scope>NUCLEOTIDE SEQUENCE</scope>
    <source>
        <strain evidence="2">Expedition CK06-06</strain>
    </source>
</reference>
<dbReference type="CDD" id="cd06221">
    <property type="entry name" value="sulfite_reductase_like"/>
    <property type="match status" value="1"/>
</dbReference>
<dbReference type="Pfam" id="PF10418">
    <property type="entry name" value="DHODB_Fe-S_bind"/>
    <property type="match status" value="1"/>
</dbReference>
<protein>
    <recommendedName>
        <fullName evidence="1">FAD-binding FR-type domain-containing protein</fullName>
    </recommendedName>
</protein>
<dbReference type="InterPro" id="IPR017938">
    <property type="entry name" value="Riboflavin_synthase-like_b-brl"/>
</dbReference>
<evidence type="ECO:0000259" key="1">
    <source>
        <dbReference type="PROSITE" id="PS51384"/>
    </source>
</evidence>
<comment type="caution">
    <text evidence="2">The sequence shown here is derived from an EMBL/GenBank/DDBJ whole genome shotgun (WGS) entry which is preliminary data.</text>
</comment>